<feature type="non-terminal residue" evidence="1">
    <location>
        <position position="67"/>
    </location>
</feature>
<dbReference type="EMBL" id="CAJOBG010088634">
    <property type="protein sequence ID" value="CAF4657004.1"/>
    <property type="molecule type" value="Genomic_DNA"/>
</dbReference>
<sequence length="67" mass="7734">ETANVTSLNCDDFDQLCDLLEQSIQSNSQLKYKEKGSRFIYDVFIEDDWGKIVLEFNLEIVAVQGKE</sequence>
<evidence type="ECO:0000313" key="2">
    <source>
        <dbReference type="Proteomes" id="UP000663866"/>
    </source>
</evidence>
<dbReference type="Proteomes" id="UP000663866">
    <property type="component" value="Unassembled WGS sequence"/>
</dbReference>
<keyword evidence="2" id="KW-1185">Reference proteome</keyword>
<proteinExistence type="predicted"/>
<dbReference type="AlphaFoldDB" id="A0A821FUR7"/>
<comment type="caution">
    <text evidence="1">The sequence shown here is derived from an EMBL/GenBank/DDBJ whole genome shotgun (WGS) entry which is preliminary data.</text>
</comment>
<gene>
    <name evidence="1" type="ORF">OVN521_LOCUS46980</name>
</gene>
<organism evidence="1 2">
    <name type="scientific">Rotaria magnacalcarata</name>
    <dbReference type="NCBI Taxonomy" id="392030"/>
    <lineage>
        <taxon>Eukaryota</taxon>
        <taxon>Metazoa</taxon>
        <taxon>Spiralia</taxon>
        <taxon>Gnathifera</taxon>
        <taxon>Rotifera</taxon>
        <taxon>Eurotatoria</taxon>
        <taxon>Bdelloidea</taxon>
        <taxon>Philodinida</taxon>
        <taxon>Philodinidae</taxon>
        <taxon>Rotaria</taxon>
    </lineage>
</organism>
<feature type="non-terminal residue" evidence="1">
    <location>
        <position position="1"/>
    </location>
</feature>
<reference evidence="1" key="1">
    <citation type="submission" date="2021-02" db="EMBL/GenBank/DDBJ databases">
        <authorList>
            <person name="Nowell W R."/>
        </authorList>
    </citation>
    <scope>NUCLEOTIDE SEQUENCE</scope>
</reference>
<protein>
    <submittedName>
        <fullName evidence="1">Uncharacterized protein</fullName>
    </submittedName>
</protein>
<accession>A0A821FUR7</accession>
<evidence type="ECO:0000313" key="1">
    <source>
        <dbReference type="EMBL" id="CAF4657004.1"/>
    </source>
</evidence>
<name>A0A821FUR7_9BILA</name>